<dbReference type="GeneID" id="9061388"/>
<reference evidence="3 4" key="1">
    <citation type="submission" date="2008-07" db="EMBL/GenBank/DDBJ databases">
        <authorList>
            <person name="El-Sayed N."/>
            <person name="Caler E."/>
            <person name="Inman J."/>
            <person name="Amedeo P."/>
            <person name="Hass B."/>
            <person name="Wortman J."/>
        </authorList>
    </citation>
    <scope>NUCLEOTIDE SEQUENCE [LARGE SCALE GENOMIC DNA]</scope>
    <source>
        <strain evidence="4">ATCC 50983 / TXsc</strain>
    </source>
</reference>
<feature type="region of interest" description="Disordered" evidence="2">
    <location>
        <begin position="158"/>
        <end position="234"/>
    </location>
</feature>
<dbReference type="EMBL" id="GG676168">
    <property type="protein sequence ID" value="EER12222.1"/>
    <property type="molecule type" value="Genomic_DNA"/>
</dbReference>
<feature type="compositionally biased region" description="Polar residues" evidence="2">
    <location>
        <begin position="90"/>
        <end position="103"/>
    </location>
</feature>
<dbReference type="RefSeq" id="XP_002780427.1">
    <property type="nucleotide sequence ID" value="XM_002780381.1"/>
</dbReference>
<accession>C5KTB7</accession>
<name>C5KTB7_PERM5</name>
<proteinExistence type="predicted"/>
<organism evidence="4">
    <name type="scientific">Perkinsus marinus (strain ATCC 50983 / TXsc)</name>
    <dbReference type="NCBI Taxonomy" id="423536"/>
    <lineage>
        <taxon>Eukaryota</taxon>
        <taxon>Sar</taxon>
        <taxon>Alveolata</taxon>
        <taxon>Perkinsozoa</taxon>
        <taxon>Perkinsea</taxon>
        <taxon>Perkinsida</taxon>
        <taxon>Perkinsidae</taxon>
        <taxon>Perkinsus</taxon>
    </lineage>
</organism>
<evidence type="ECO:0000313" key="4">
    <source>
        <dbReference type="Proteomes" id="UP000007800"/>
    </source>
</evidence>
<feature type="region of interest" description="Disordered" evidence="2">
    <location>
        <begin position="73"/>
        <end position="119"/>
    </location>
</feature>
<sequence>MKDALRQPATPDSVDFINNLMLEIQQNRDRLQARAEELVENGQFGSTDRIFEVLEQVSQMESRFDNWTRSITQRDQQEDARNRQFGRGNSRFNTRDGGNTTAASMRDPLATIPSFGFNEETQRLNDATDDDEEPDEDNDNAYEDYGFKALEPVPTLALPGVAGRSRQSDKVSSRGNHGGSSKARRPESKAHKKKIRSARRTSPREEKEEEEESSPFGTVLETTDKLPRQHPTTDDHHLAWDWDNAFGNPNEDAFQVGFPDLTMAGTQKASFGQTNGAAPKQKKEAGFDPSLQRGINDNDAAFGGGTSGYQKGVCTASYSAARMRIDIGWDSGASDMFGSDKKTARANLEGLFIDAVAKALKIDPSRVRVNNVVL</sequence>
<feature type="compositionally biased region" description="Basic residues" evidence="2">
    <location>
        <begin position="190"/>
        <end position="201"/>
    </location>
</feature>
<evidence type="ECO:0000256" key="1">
    <source>
        <dbReference type="SAM" id="Coils"/>
    </source>
</evidence>
<dbReference type="OrthoDB" id="429794at2759"/>
<keyword evidence="4" id="KW-1185">Reference proteome</keyword>
<dbReference type="Proteomes" id="UP000007800">
    <property type="component" value="Unassembled WGS sequence"/>
</dbReference>
<keyword evidence="1" id="KW-0175">Coiled coil</keyword>
<dbReference type="AlphaFoldDB" id="C5KTB7"/>
<evidence type="ECO:0000313" key="3">
    <source>
        <dbReference type="EMBL" id="EER12222.1"/>
    </source>
</evidence>
<feature type="coiled-coil region" evidence="1">
    <location>
        <begin position="14"/>
        <end position="41"/>
    </location>
</feature>
<feature type="compositionally biased region" description="Basic and acidic residues" evidence="2">
    <location>
        <begin position="222"/>
        <end position="234"/>
    </location>
</feature>
<dbReference type="InParanoid" id="C5KTB7"/>
<evidence type="ECO:0000256" key="2">
    <source>
        <dbReference type="SAM" id="MobiDB-lite"/>
    </source>
</evidence>
<protein>
    <submittedName>
        <fullName evidence="3">Uncharacterized protein</fullName>
    </submittedName>
</protein>
<gene>
    <name evidence="3" type="ORF">Pmar_PMAR001019</name>
</gene>